<dbReference type="PANTHER" id="PTHR14680:SF1">
    <property type="entry name" value="REQUIRED FOR DRUG-INDUCED DEATH PROTEIN 1"/>
    <property type="match status" value="1"/>
</dbReference>
<dbReference type="Proteomes" id="UP000824540">
    <property type="component" value="Unassembled WGS sequence"/>
</dbReference>
<comment type="caution">
    <text evidence="1">The sequence shown here is derived from an EMBL/GenBank/DDBJ whole genome shotgun (WGS) entry which is preliminary data.</text>
</comment>
<dbReference type="OrthoDB" id="8904409at2759"/>
<evidence type="ECO:0000313" key="2">
    <source>
        <dbReference type="Proteomes" id="UP000824540"/>
    </source>
</evidence>
<dbReference type="PANTHER" id="PTHR14680">
    <property type="entry name" value="SI:DKEY-126G1.9-RELATED"/>
    <property type="match status" value="1"/>
</dbReference>
<protein>
    <submittedName>
        <fullName evidence="1">Uncharacterized protein</fullName>
    </submittedName>
</protein>
<dbReference type="AlphaFoldDB" id="A0A8T2N0U7"/>
<dbReference type="InterPro" id="IPR031667">
    <property type="entry name" value="RDD1"/>
</dbReference>
<dbReference type="EMBL" id="JAFBMS010000163">
    <property type="protein sequence ID" value="KAG9334109.1"/>
    <property type="molecule type" value="Genomic_DNA"/>
</dbReference>
<proteinExistence type="predicted"/>
<keyword evidence="2" id="KW-1185">Reference proteome</keyword>
<reference evidence="1" key="1">
    <citation type="thesis" date="2021" institute="BYU ScholarsArchive" country="Provo, UT, USA">
        <title>Applications of and Algorithms for Genome Assembly and Genomic Analyses with an Emphasis on Marine Teleosts.</title>
        <authorList>
            <person name="Pickett B.D."/>
        </authorList>
    </citation>
    <scope>NUCLEOTIDE SEQUENCE</scope>
    <source>
        <strain evidence="1">HI-2016</strain>
    </source>
</reference>
<sequence length="208" mass="23836">MGCHFSLRESCQAWHTLCENKKRGTRQSLMLQPLARIFLLPVEERHLKTAVGKKPLQADMPKSLWGDVARIFSRNERVVETQNDRGAKYQRQIDSLYISTPAASTDNLLEEGSNPKTRSKYSREIYFAFRPDNYEQILDDGARQRMKEEKRAKKKQKYKKYRKNVGKALGCSWKCLLVGLQCFTVGYSTPLSAAATVFPDLHSPRSCG</sequence>
<gene>
    <name evidence="1" type="ORF">JZ751_009144</name>
</gene>
<organism evidence="1 2">
    <name type="scientific">Albula glossodonta</name>
    <name type="common">roundjaw bonefish</name>
    <dbReference type="NCBI Taxonomy" id="121402"/>
    <lineage>
        <taxon>Eukaryota</taxon>
        <taxon>Metazoa</taxon>
        <taxon>Chordata</taxon>
        <taxon>Craniata</taxon>
        <taxon>Vertebrata</taxon>
        <taxon>Euteleostomi</taxon>
        <taxon>Actinopterygii</taxon>
        <taxon>Neopterygii</taxon>
        <taxon>Teleostei</taxon>
        <taxon>Albuliformes</taxon>
        <taxon>Albulidae</taxon>
        <taxon>Albula</taxon>
    </lineage>
</organism>
<name>A0A8T2N0U7_9TELE</name>
<evidence type="ECO:0000313" key="1">
    <source>
        <dbReference type="EMBL" id="KAG9334109.1"/>
    </source>
</evidence>
<dbReference type="Pfam" id="PF15828">
    <property type="entry name" value="RDD1"/>
    <property type="match status" value="1"/>
</dbReference>
<accession>A0A8T2N0U7</accession>